<dbReference type="InterPro" id="IPR011008">
    <property type="entry name" value="Dimeric_a/b-barrel"/>
</dbReference>
<dbReference type="SUPFAM" id="SSF54909">
    <property type="entry name" value="Dimeric alpha+beta barrel"/>
    <property type="match status" value="1"/>
</dbReference>
<sequence>MARIIDYNMHADAPRSEQRVMEAVEITTFRLRGCTVEQFIDANAGVDAWLRRQPGFRSRRIMEQADGSVADVLVWAAVSDGRAAADGLMDELADSPVHNLIDQRTVCWSVSPVRHSVG</sequence>
<gene>
    <name evidence="1" type="ORF">ABOZ73_03990</name>
</gene>
<dbReference type="Gene3D" id="3.30.70.100">
    <property type="match status" value="1"/>
</dbReference>
<dbReference type="RefSeq" id="WP_369060919.1">
    <property type="nucleotide sequence ID" value="NZ_CP158375.1"/>
</dbReference>
<protein>
    <submittedName>
        <fullName evidence="1">Uncharacterized protein</fullName>
    </submittedName>
</protein>
<accession>A0AB39KUF6</accession>
<dbReference type="AlphaFoldDB" id="A0AB39KUF6"/>
<reference evidence="1" key="1">
    <citation type="submission" date="2024-06" db="EMBL/GenBank/DDBJ databases">
        <title>Caulobacter inopinatus, sp. nov.</title>
        <authorList>
            <person name="Donachie S.P."/>
        </authorList>
    </citation>
    <scope>NUCLEOTIDE SEQUENCE</scope>
    <source>
        <strain evidence="1">73W</strain>
    </source>
</reference>
<dbReference type="EMBL" id="CP158375">
    <property type="protein sequence ID" value="XDO97592.1"/>
    <property type="molecule type" value="Genomic_DNA"/>
</dbReference>
<proteinExistence type="predicted"/>
<organism evidence="1">
    <name type="scientific">Caulobacter sp. 73W</name>
    <dbReference type="NCBI Taxonomy" id="3161137"/>
    <lineage>
        <taxon>Bacteria</taxon>
        <taxon>Pseudomonadati</taxon>
        <taxon>Pseudomonadota</taxon>
        <taxon>Alphaproteobacteria</taxon>
        <taxon>Caulobacterales</taxon>
        <taxon>Caulobacteraceae</taxon>
        <taxon>Caulobacter</taxon>
    </lineage>
</organism>
<name>A0AB39KUF6_9CAUL</name>
<evidence type="ECO:0000313" key="1">
    <source>
        <dbReference type="EMBL" id="XDO97592.1"/>
    </source>
</evidence>